<comment type="caution">
    <text evidence="1">The sequence shown here is derived from an EMBL/GenBank/DDBJ whole genome shotgun (WGS) entry which is preliminary data.</text>
</comment>
<dbReference type="AlphaFoldDB" id="A0AAE4BT68"/>
<organism evidence="1 2">
    <name type="scientific">Aureibacter tunicatorum</name>
    <dbReference type="NCBI Taxonomy" id="866807"/>
    <lineage>
        <taxon>Bacteria</taxon>
        <taxon>Pseudomonadati</taxon>
        <taxon>Bacteroidota</taxon>
        <taxon>Cytophagia</taxon>
        <taxon>Cytophagales</taxon>
        <taxon>Persicobacteraceae</taxon>
        <taxon>Aureibacter</taxon>
    </lineage>
</organism>
<evidence type="ECO:0000313" key="2">
    <source>
        <dbReference type="Proteomes" id="UP001185092"/>
    </source>
</evidence>
<dbReference type="EMBL" id="JAVDQD010000002">
    <property type="protein sequence ID" value="MDR6239232.1"/>
    <property type="molecule type" value="Genomic_DNA"/>
</dbReference>
<keyword evidence="2" id="KW-1185">Reference proteome</keyword>
<proteinExistence type="predicted"/>
<gene>
    <name evidence="1" type="ORF">HNQ88_002269</name>
</gene>
<accession>A0AAE4BT68</accession>
<protein>
    <submittedName>
        <fullName evidence="1">Uncharacterized protein</fullName>
    </submittedName>
</protein>
<reference evidence="1" key="1">
    <citation type="submission" date="2023-07" db="EMBL/GenBank/DDBJ databases">
        <title>Genomic Encyclopedia of Type Strains, Phase IV (KMG-IV): sequencing the most valuable type-strain genomes for metagenomic binning, comparative biology and taxonomic classification.</title>
        <authorList>
            <person name="Goeker M."/>
        </authorList>
    </citation>
    <scope>NUCLEOTIDE SEQUENCE</scope>
    <source>
        <strain evidence="1">DSM 26174</strain>
    </source>
</reference>
<dbReference type="Proteomes" id="UP001185092">
    <property type="component" value="Unassembled WGS sequence"/>
</dbReference>
<evidence type="ECO:0000313" key="1">
    <source>
        <dbReference type="EMBL" id="MDR6239232.1"/>
    </source>
</evidence>
<name>A0AAE4BT68_9BACT</name>
<sequence length="83" mass="9978">MDCLYLYVGSIVYKGKLRYIELTKGSQYYVIYSSIHPKYNFLIFDNELNQKLDNDQFIANKFDVSKYLKESMYRNINKAKIVR</sequence>